<evidence type="ECO:0000313" key="3">
    <source>
        <dbReference type="Proteomes" id="UP000027222"/>
    </source>
</evidence>
<gene>
    <name evidence="2" type="ORF">GALMADRAFT_278762</name>
</gene>
<dbReference type="EMBL" id="KL142376">
    <property type="protein sequence ID" value="KDR77732.1"/>
    <property type="molecule type" value="Genomic_DNA"/>
</dbReference>
<feature type="domain" description="Heterokaryon incompatibility" evidence="1">
    <location>
        <begin position="209"/>
        <end position="370"/>
    </location>
</feature>
<sequence>MGLCYLCHHIPFESPPHLPHSYVDSLPGLPDEGDLYYVEYRDRHNPYPQTFGYHHYQSQDQLKQSAQTCDLCYLMFHEFRRIVKHASRPIVDYRFYITRRESHQEGFVVWTYGEQGIIWRVGAYGYSVKDGNDPLSAVFKGRHITKDAFSTDAKDVAKHWIHNCVKYHTLCGPPQASNSPLPKRVIDLGTSPSSPIKLLDTGGTMTGDYVALSYTWGDPPFDYKTTKNNLSAYKSGIKFSGKQPTSVLDAIKITRLAGIRYLWVDALCIIQSADPKVTTTPDLLAESAKMMDYYGNSYLTISADASTGVYDGIFLPRDAPNATDIHYTSDTGAKGKLTIFALNPSKENIQAQYILFEDEPITGRGWTLQERVLSTRIIHYASDQMYYECNTHFRSEDGFSVQGRQPSIDPKTKEISLFGGQKQDSRDMWDTLVQDYGGRSLTKPDENKFLAFGGLARKFSSLYGGDQYIAGLWKKKLVKSLFWVIDNKSELKLPKWKSSWPPANYRAPSWSWACLDFPILNPDDRIYQAEKYAKYVSHNVVLHDTANPYGTIDDASLTLHVPKLLGLDVESHKDDFHWSRANDSHGKTVSMAGSTSLDYHLSGDTLQGLAVHALTLARGTPSGKDMIHGPYYLCLLVTHVTGNSYRRTEQRNLQALRIGRPWMHLTRLTPRYTMYHIRSDRERKGGQPAIGCSVGASGMWVSGLANALGQAGIEIGWSKIVRAALYRN</sequence>
<protein>
    <recommendedName>
        <fullName evidence="1">Heterokaryon incompatibility domain-containing protein</fullName>
    </recommendedName>
</protein>
<dbReference type="Pfam" id="PF06985">
    <property type="entry name" value="HET"/>
    <property type="match status" value="1"/>
</dbReference>
<reference evidence="3" key="1">
    <citation type="journal article" date="2014" name="Proc. Natl. Acad. Sci. U.S.A.">
        <title>Extensive sampling of basidiomycete genomes demonstrates inadequacy of the white-rot/brown-rot paradigm for wood decay fungi.</title>
        <authorList>
            <person name="Riley R."/>
            <person name="Salamov A.A."/>
            <person name="Brown D.W."/>
            <person name="Nagy L.G."/>
            <person name="Floudas D."/>
            <person name="Held B.W."/>
            <person name="Levasseur A."/>
            <person name="Lombard V."/>
            <person name="Morin E."/>
            <person name="Otillar R."/>
            <person name="Lindquist E.A."/>
            <person name="Sun H."/>
            <person name="LaButti K.M."/>
            <person name="Schmutz J."/>
            <person name="Jabbour D."/>
            <person name="Luo H."/>
            <person name="Baker S.E."/>
            <person name="Pisabarro A.G."/>
            <person name="Walton J.D."/>
            <person name="Blanchette R.A."/>
            <person name="Henrissat B."/>
            <person name="Martin F."/>
            <person name="Cullen D."/>
            <person name="Hibbett D.S."/>
            <person name="Grigoriev I.V."/>
        </authorList>
    </citation>
    <scope>NUCLEOTIDE SEQUENCE [LARGE SCALE GENOMIC DNA]</scope>
    <source>
        <strain evidence="3">CBS 339.88</strain>
    </source>
</reference>
<dbReference type="OrthoDB" id="3038220at2759"/>
<dbReference type="AlphaFoldDB" id="A0A067T5U4"/>
<dbReference type="InterPro" id="IPR010730">
    <property type="entry name" value="HET"/>
</dbReference>
<dbReference type="HOGENOM" id="CLU_380367_0_0_1"/>
<proteinExistence type="predicted"/>
<evidence type="ECO:0000313" key="2">
    <source>
        <dbReference type="EMBL" id="KDR77732.1"/>
    </source>
</evidence>
<accession>A0A067T5U4</accession>
<evidence type="ECO:0000259" key="1">
    <source>
        <dbReference type="Pfam" id="PF06985"/>
    </source>
</evidence>
<name>A0A067T5U4_GALM3</name>
<dbReference type="Proteomes" id="UP000027222">
    <property type="component" value="Unassembled WGS sequence"/>
</dbReference>
<dbReference type="PANTHER" id="PTHR33112">
    <property type="entry name" value="DOMAIN PROTEIN, PUTATIVE-RELATED"/>
    <property type="match status" value="1"/>
</dbReference>
<dbReference type="PANTHER" id="PTHR33112:SF16">
    <property type="entry name" value="HETEROKARYON INCOMPATIBILITY DOMAIN-CONTAINING PROTEIN"/>
    <property type="match status" value="1"/>
</dbReference>
<dbReference type="STRING" id="685588.A0A067T5U4"/>
<keyword evidence="3" id="KW-1185">Reference proteome</keyword>
<organism evidence="2 3">
    <name type="scientific">Galerina marginata (strain CBS 339.88)</name>
    <dbReference type="NCBI Taxonomy" id="685588"/>
    <lineage>
        <taxon>Eukaryota</taxon>
        <taxon>Fungi</taxon>
        <taxon>Dikarya</taxon>
        <taxon>Basidiomycota</taxon>
        <taxon>Agaricomycotina</taxon>
        <taxon>Agaricomycetes</taxon>
        <taxon>Agaricomycetidae</taxon>
        <taxon>Agaricales</taxon>
        <taxon>Agaricineae</taxon>
        <taxon>Strophariaceae</taxon>
        <taxon>Galerina</taxon>
    </lineage>
</organism>